<dbReference type="Pfam" id="PF07690">
    <property type="entry name" value="MFS_1"/>
    <property type="match status" value="1"/>
</dbReference>
<dbReference type="FunFam" id="1.20.1250.20:FF:000030">
    <property type="entry name" value="monocarboxylate transporter 1 isoform X1"/>
    <property type="match status" value="1"/>
</dbReference>
<dbReference type="InterPro" id="IPR004743">
    <property type="entry name" value="MCT"/>
</dbReference>
<gene>
    <name evidence="21" type="primary">SLC16A1</name>
</gene>
<dbReference type="PANTHER" id="PTHR11360:SF24">
    <property type="entry name" value="MONOCARBOXYLATE TRANSPORTER 1"/>
    <property type="match status" value="1"/>
</dbReference>
<keyword evidence="5" id="KW-0813">Transport</keyword>
<comment type="catalytic activity">
    <reaction evidence="15">
        <text>acetoacetate(out) + H(+)(out) = acetoacetate(in) + H(+)(in)</text>
        <dbReference type="Rhea" id="RHEA:71775"/>
        <dbReference type="ChEBI" id="CHEBI:13705"/>
        <dbReference type="ChEBI" id="CHEBI:15378"/>
    </reaction>
    <physiologicalReaction direction="left-to-right" evidence="15">
        <dbReference type="Rhea" id="RHEA:71776"/>
    </physiologicalReaction>
    <physiologicalReaction direction="right-to-left" evidence="15">
        <dbReference type="Rhea" id="RHEA:71777"/>
    </physiologicalReaction>
</comment>
<dbReference type="GO" id="GO:0015650">
    <property type="term" value="F:lactate:proton symporter activity"/>
    <property type="evidence" value="ECO:0007669"/>
    <property type="project" value="Ensembl"/>
</dbReference>
<feature type="compositionally biased region" description="Basic and acidic residues" evidence="18">
    <location>
        <begin position="203"/>
        <end position="214"/>
    </location>
</feature>
<evidence type="ECO:0000256" key="4">
    <source>
        <dbReference type="ARBA" id="ARBA00015821"/>
    </source>
</evidence>
<dbReference type="InterPro" id="IPR020846">
    <property type="entry name" value="MFS_dom"/>
</dbReference>
<dbReference type="RefSeq" id="XP_015740826.1">
    <property type="nucleotide sequence ID" value="XM_015885340.2"/>
</dbReference>
<evidence type="ECO:0000313" key="22">
    <source>
        <dbReference type="Proteomes" id="UP000694412"/>
    </source>
</evidence>
<comment type="subcellular location">
    <subcellularLocation>
        <location evidence="1">Apical cell membrane</location>
        <topology evidence="1">Multi-pass membrane protein</topology>
    </subcellularLocation>
    <subcellularLocation>
        <location evidence="2">Basolateral cell membrane</location>
        <topology evidence="2">Multi-pass membrane protein</topology>
    </subcellularLocation>
</comment>
<dbReference type="GO" id="GO:0032094">
    <property type="term" value="P:response to food"/>
    <property type="evidence" value="ECO:0007669"/>
    <property type="project" value="Ensembl"/>
</dbReference>
<feature type="compositionally biased region" description="Basic and acidic residues" evidence="18">
    <location>
        <begin position="456"/>
        <end position="480"/>
    </location>
</feature>
<feature type="transmembrane region" description="Helical" evidence="19">
    <location>
        <begin position="421"/>
        <end position="443"/>
    </location>
</feature>
<evidence type="ECO:0000256" key="19">
    <source>
        <dbReference type="SAM" id="Phobius"/>
    </source>
</evidence>
<feature type="transmembrane region" description="Helical" evidence="19">
    <location>
        <begin position="111"/>
        <end position="132"/>
    </location>
</feature>
<evidence type="ECO:0000256" key="16">
    <source>
        <dbReference type="ARBA" id="ARBA00036111"/>
    </source>
</evidence>
<evidence type="ECO:0000313" key="21">
    <source>
        <dbReference type="Ensembl" id="ENSCJPP00005020770.1"/>
    </source>
</evidence>
<dbReference type="InterPro" id="IPR050327">
    <property type="entry name" value="Proton-linked_MCT"/>
</dbReference>
<reference evidence="21" key="3">
    <citation type="submission" date="2025-09" db="UniProtKB">
        <authorList>
            <consortium name="Ensembl"/>
        </authorList>
    </citation>
    <scope>IDENTIFICATION</scope>
</reference>
<dbReference type="RefSeq" id="XP_015740823.1">
    <property type="nucleotide sequence ID" value="XM_015885337.2"/>
</dbReference>
<feature type="transmembrane region" description="Helical" evidence="19">
    <location>
        <begin position="176"/>
        <end position="195"/>
    </location>
</feature>
<feature type="transmembrane region" description="Helical" evidence="19">
    <location>
        <begin position="330"/>
        <end position="346"/>
    </location>
</feature>
<reference evidence="21" key="1">
    <citation type="submission" date="2015-11" db="EMBL/GenBank/DDBJ databases">
        <authorList>
            <consortium name="International Coturnix japonica Genome Analysis Consortium"/>
            <person name="Warren W."/>
            <person name="Burt D.W."/>
            <person name="Antin P.B."/>
            <person name="Lanford R."/>
            <person name="Gros J."/>
            <person name="Wilson R.K."/>
        </authorList>
    </citation>
    <scope>NUCLEOTIDE SEQUENCE [LARGE SCALE GENOMIC DNA]</scope>
</reference>
<sequence>MPVALGGPVGYTPPEGGWGWAVVFGAVISIGFSYACPKSITVFFKEIEVIFNASSSKVSWISSIMLAVTYGGGPISSILVNKYGSRPIMILGGCLSGCGFIAASFCNTVEELYFCVGVVGGLGLAFNLNPALTMIGKYFYKRRPLANGLAMAGSPVFLSTLAPVNQLFFGMFGWRGSFLILGGLLLNCCVAGSLMRPIGPKPDQMKKEPNKEALQEAGKAVKKGDGDTSTDLIGGKTKKQKNSVFQTINKFLDLSLFTHRGFLLYLSGNVIMFFGLFAPLVFLSNYGKSKKIASESAAFLLSILAFVDMVARPSMGLVANTKWVRPRVQYFFAVSIIGNGVCHFLAPLLSTSYAGFCIYAGLFGFNFGWLSSVLFETLMDLVGAERFSSAVGLVTIVECCPVLLGPPVLGKLNDMYGDYKYTYIACGVVLVVAGIYLFIGMGINYRLLAKEEKAAAEKAKNEGKEEETNIDEAEKQKEANNDVATLPQKSTEDGGKEEESHM</sequence>
<evidence type="ECO:0000256" key="10">
    <source>
        <dbReference type="ARBA" id="ARBA00022989"/>
    </source>
</evidence>
<evidence type="ECO:0000256" key="11">
    <source>
        <dbReference type="ARBA" id="ARBA00023136"/>
    </source>
</evidence>
<feature type="transmembrane region" description="Helical" evidence="19">
    <location>
        <begin position="352"/>
        <end position="375"/>
    </location>
</feature>
<dbReference type="NCBIfam" id="TIGR00892">
    <property type="entry name" value="2A0113"/>
    <property type="match status" value="1"/>
</dbReference>
<dbReference type="KEGG" id="cjo:107324907"/>
<feature type="compositionally biased region" description="Basic and acidic residues" evidence="18">
    <location>
        <begin position="490"/>
        <end position="502"/>
    </location>
</feature>
<dbReference type="PANTHER" id="PTHR11360">
    <property type="entry name" value="MONOCARBOXYLATE TRANSPORTER"/>
    <property type="match status" value="1"/>
</dbReference>
<dbReference type="GO" id="GO:0006629">
    <property type="term" value="P:lipid metabolic process"/>
    <property type="evidence" value="ECO:0007669"/>
    <property type="project" value="Ensembl"/>
</dbReference>
<keyword evidence="22" id="KW-1185">Reference proteome</keyword>
<comment type="catalytic activity">
    <reaction evidence="14">
        <text>3-methyl-2-oxobutanoate(out) + H(+)(out) = 3-methyl-2-oxobutanoate(in) + H(+)(in)</text>
        <dbReference type="Rhea" id="RHEA:71783"/>
        <dbReference type="ChEBI" id="CHEBI:11851"/>
        <dbReference type="ChEBI" id="CHEBI:15378"/>
    </reaction>
</comment>
<dbReference type="GO" id="GO:0015141">
    <property type="term" value="F:succinate transmembrane transporter activity"/>
    <property type="evidence" value="ECO:0007669"/>
    <property type="project" value="Ensembl"/>
</dbReference>
<evidence type="ECO:0000256" key="8">
    <source>
        <dbReference type="ARBA" id="ARBA00022692"/>
    </source>
</evidence>
<comment type="catalytic activity">
    <reaction evidence="13">
        <text>4-methyl-2-oxopentanoate(out) + H(+)(out) = 4-methyl-2-oxopentanoate(in) + H(+)(in)</text>
        <dbReference type="Rhea" id="RHEA:71779"/>
        <dbReference type="ChEBI" id="CHEBI:15378"/>
        <dbReference type="ChEBI" id="CHEBI:17865"/>
    </reaction>
</comment>
<proteinExistence type="inferred from homology"/>
<keyword evidence="9" id="KW-0769">Symport</keyword>
<protein>
    <recommendedName>
        <fullName evidence="4">Monocarboxylate transporter 1</fullName>
    </recommendedName>
    <alternativeName>
        <fullName evidence="12">Solute carrier family 16 member 1</fullName>
    </alternativeName>
</protein>
<dbReference type="CTD" id="6566"/>
<evidence type="ECO:0000256" key="7">
    <source>
        <dbReference type="ARBA" id="ARBA00022553"/>
    </source>
</evidence>
<organism evidence="21 22">
    <name type="scientific">Coturnix japonica</name>
    <name type="common">Japanese quail</name>
    <name type="synonym">Coturnix coturnix japonica</name>
    <dbReference type="NCBI Taxonomy" id="93934"/>
    <lineage>
        <taxon>Eukaryota</taxon>
        <taxon>Metazoa</taxon>
        <taxon>Chordata</taxon>
        <taxon>Craniata</taxon>
        <taxon>Vertebrata</taxon>
        <taxon>Euteleostomi</taxon>
        <taxon>Archelosauria</taxon>
        <taxon>Archosauria</taxon>
        <taxon>Dinosauria</taxon>
        <taxon>Saurischia</taxon>
        <taxon>Theropoda</taxon>
        <taxon>Coelurosauria</taxon>
        <taxon>Aves</taxon>
        <taxon>Neognathae</taxon>
        <taxon>Galloanserae</taxon>
        <taxon>Galliformes</taxon>
        <taxon>Phasianidae</taxon>
        <taxon>Perdicinae</taxon>
        <taxon>Coturnix</taxon>
    </lineage>
</organism>
<dbReference type="GeneTree" id="ENSGT00940000154955"/>
<evidence type="ECO:0000256" key="3">
    <source>
        <dbReference type="ARBA" id="ARBA00006727"/>
    </source>
</evidence>
<dbReference type="GO" id="GO:0016328">
    <property type="term" value="C:lateral plasma membrane"/>
    <property type="evidence" value="ECO:0007669"/>
    <property type="project" value="Ensembl"/>
</dbReference>
<dbReference type="RefSeq" id="XP_015740828.1">
    <property type="nucleotide sequence ID" value="XM_015885342.2"/>
</dbReference>
<comment type="catalytic activity">
    <reaction evidence="16">
        <text>(S)-lactate(in) + H(+)(in) = (S)-lactate(out) + H(+)(out)</text>
        <dbReference type="Rhea" id="RHEA:29415"/>
        <dbReference type="ChEBI" id="CHEBI:15378"/>
        <dbReference type="ChEBI" id="CHEBI:16651"/>
    </reaction>
    <physiologicalReaction direction="left-to-right" evidence="16">
        <dbReference type="Rhea" id="RHEA:29416"/>
    </physiologicalReaction>
    <physiologicalReaction direction="right-to-left" evidence="16">
        <dbReference type="Rhea" id="RHEA:29417"/>
    </physiologicalReaction>
</comment>
<comment type="catalytic activity">
    <reaction evidence="17">
        <text>(R)-3-hydroxybutanoate(out) + H(+)(out) = (R)-3-hydroxybutanoate(in) + H(+)(in)</text>
        <dbReference type="Rhea" id="RHEA:71795"/>
        <dbReference type="ChEBI" id="CHEBI:10983"/>
        <dbReference type="ChEBI" id="CHEBI:15378"/>
    </reaction>
    <physiologicalReaction direction="left-to-right" evidence="17">
        <dbReference type="Rhea" id="RHEA:71796"/>
    </physiologicalReaction>
    <physiologicalReaction direction="right-to-left" evidence="17">
        <dbReference type="Rhea" id="RHEA:71797"/>
    </physiologicalReaction>
</comment>
<feature type="domain" description="Major facilitator superfamily (MFS) profile" evidence="20">
    <location>
        <begin position="19"/>
        <end position="452"/>
    </location>
</feature>
<feature type="transmembrane region" description="Helical" evidence="19">
    <location>
        <begin position="144"/>
        <end position="164"/>
    </location>
</feature>
<dbReference type="GO" id="GO:0007098">
    <property type="term" value="P:centrosome cycle"/>
    <property type="evidence" value="ECO:0007669"/>
    <property type="project" value="Ensembl"/>
</dbReference>
<feature type="transmembrane region" description="Helical" evidence="19">
    <location>
        <begin position="17"/>
        <end position="36"/>
    </location>
</feature>
<dbReference type="GO" id="GO:0035879">
    <property type="term" value="P:plasma membrane lactate transport"/>
    <property type="evidence" value="ECO:0007669"/>
    <property type="project" value="Ensembl"/>
</dbReference>
<dbReference type="GeneID" id="107324907"/>
<evidence type="ECO:0000256" key="14">
    <source>
        <dbReference type="ARBA" id="ARBA00034218"/>
    </source>
</evidence>
<evidence type="ECO:0000256" key="17">
    <source>
        <dbReference type="ARBA" id="ARBA00036520"/>
    </source>
</evidence>
<evidence type="ECO:0000256" key="13">
    <source>
        <dbReference type="ARBA" id="ARBA00034216"/>
    </source>
</evidence>
<evidence type="ECO:0000256" key="12">
    <source>
        <dbReference type="ARBA" id="ARBA00029777"/>
    </source>
</evidence>
<dbReference type="Proteomes" id="UP000694412">
    <property type="component" value="Chromosome 26"/>
</dbReference>
<feature type="region of interest" description="Disordered" evidence="18">
    <location>
        <begin position="201"/>
        <end position="233"/>
    </location>
</feature>
<dbReference type="GO" id="GO:0045202">
    <property type="term" value="C:synapse"/>
    <property type="evidence" value="ECO:0007669"/>
    <property type="project" value="Ensembl"/>
</dbReference>
<feature type="transmembrane region" description="Helical" evidence="19">
    <location>
        <begin position="387"/>
        <end position="409"/>
    </location>
</feature>
<dbReference type="GO" id="GO:0050796">
    <property type="term" value="P:regulation of insulin secretion"/>
    <property type="evidence" value="ECO:0007669"/>
    <property type="project" value="Ensembl"/>
</dbReference>
<keyword evidence="10 19" id="KW-1133">Transmembrane helix</keyword>
<dbReference type="OrthoDB" id="6499973at2759"/>
<dbReference type="GO" id="GO:0042593">
    <property type="term" value="P:glucose homeostasis"/>
    <property type="evidence" value="ECO:0007669"/>
    <property type="project" value="Ensembl"/>
</dbReference>
<dbReference type="GO" id="GO:0016324">
    <property type="term" value="C:apical plasma membrane"/>
    <property type="evidence" value="ECO:0007669"/>
    <property type="project" value="UniProtKB-SubCell"/>
</dbReference>
<evidence type="ECO:0000256" key="1">
    <source>
        <dbReference type="ARBA" id="ARBA00004424"/>
    </source>
</evidence>
<dbReference type="RefSeq" id="XP_015740825.1">
    <property type="nucleotide sequence ID" value="XM_015885339.2"/>
</dbReference>
<evidence type="ECO:0000256" key="2">
    <source>
        <dbReference type="ARBA" id="ARBA00004554"/>
    </source>
</evidence>
<dbReference type="InterPro" id="IPR011701">
    <property type="entry name" value="MFS"/>
</dbReference>
<dbReference type="AlphaFoldDB" id="A0A8C2U187"/>
<accession>A0A8C2U187</accession>
<keyword evidence="6" id="KW-1003">Cell membrane</keyword>
<dbReference type="SUPFAM" id="SSF103473">
    <property type="entry name" value="MFS general substrate transporter"/>
    <property type="match status" value="1"/>
</dbReference>
<evidence type="ECO:0000256" key="18">
    <source>
        <dbReference type="SAM" id="MobiDB-lite"/>
    </source>
</evidence>
<keyword evidence="8 19" id="KW-0812">Transmembrane</keyword>
<feature type="transmembrane region" description="Helical" evidence="19">
    <location>
        <begin position="262"/>
        <end position="284"/>
    </location>
</feature>
<dbReference type="GO" id="GO:0051780">
    <property type="term" value="P:behavioral response to nutrient"/>
    <property type="evidence" value="ECO:0007669"/>
    <property type="project" value="Ensembl"/>
</dbReference>
<dbReference type="GO" id="GO:0042867">
    <property type="term" value="P:pyruvate catabolic process"/>
    <property type="evidence" value="ECO:0007669"/>
    <property type="project" value="Ensembl"/>
</dbReference>
<dbReference type="PROSITE" id="PS50850">
    <property type="entry name" value="MFS"/>
    <property type="match status" value="1"/>
</dbReference>
<evidence type="ECO:0000256" key="9">
    <source>
        <dbReference type="ARBA" id="ARBA00022847"/>
    </source>
</evidence>
<evidence type="ECO:0000259" key="20">
    <source>
        <dbReference type="PROSITE" id="PS50850"/>
    </source>
</evidence>
<dbReference type="Ensembl" id="ENSCJPT00005028619.1">
    <property type="protein sequence ID" value="ENSCJPP00005020770.1"/>
    <property type="gene ID" value="ENSCJPG00005016677.1"/>
</dbReference>
<reference evidence="21" key="2">
    <citation type="submission" date="2025-08" db="UniProtKB">
        <authorList>
            <consortium name="Ensembl"/>
        </authorList>
    </citation>
    <scope>IDENTIFICATION</scope>
</reference>
<feature type="transmembrane region" description="Helical" evidence="19">
    <location>
        <begin position="88"/>
        <end position="105"/>
    </location>
</feature>
<comment type="similarity">
    <text evidence="3">Belongs to the major facilitator superfamily. Monocarboxylate porter (TC 2.A.1.13) family.</text>
</comment>
<evidence type="ECO:0000256" key="6">
    <source>
        <dbReference type="ARBA" id="ARBA00022475"/>
    </source>
</evidence>
<evidence type="ECO:0000256" key="15">
    <source>
        <dbReference type="ARBA" id="ARBA00035869"/>
    </source>
</evidence>
<dbReference type="GO" id="GO:0016323">
    <property type="term" value="C:basolateral plasma membrane"/>
    <property type="evidence" value="ECO:0007669"/>
    <property type="project" value="UniProtKB-SubCell"/>
</dbReference>
<keyword evidence="7" id="KW-0597">Phosphoprotein</keyword>
<keyword evidence="11 19" id="KW-0472">Membrane</keyword>
<dbReference type="InterPro" id="IPR036259">
    <property type="entry name" value="MFS_trans_sf"/>
</dbReference>
<dbReference type="RefSeq" id="XP_015740827.1">
    <property type="nucleotide sequence ID" value="XM_015885341.1"/>
</dbReference>
<name>A0A8C2U187_COTJA</name>
<evidence type="ECO:0000256" key="5">
    <source>
        <dbReference type="ARBA" id="ARBA00022448"/>
    </source>
</evidence>
<dbReference type="GO" id="GO:0005813">
    <property type="term" value="C:centrosome"/>
    <property type="evidence" value="ECO:0007669"/>
    <property type="project" value="Ensembl"/>
</dbReference>
<dbReference type="Gene3D" id="1.20.1250.20">
    <property type="entry name" value="MFS general substrate transporter like domains"/>
    <property type="match status" value="1"/>
</dbReference>
<feature type="region of interest" description="Disordered" evidence="18">
    <location>
        <begin position="456"/>
        <end position="502"/>
    </location>
</feature>